<dbReference type="EMBL" id="CATNWA010005268">
    <property type="protein sequence ID" value="CAI9549689.1"/>
    <property type="molecule type" value="Genomic_DNA"/>
</dbReference>
<reference evidence="1" key="1">
    <citation type="submission" date="2023-05" db="EMBL/GenBank/DDBJ databases">
        <authorList>
            <person name="Stuckert A."/>
        </authorList>
    </citation>
    <scope>NUCLEOTIDE SEQUENCE</scope>
</reference>
<feature type="non-terminal residue" evidence="1">
    <location>
        <position position="1"/>
    </location>
</feature>
<dbReference type="Proteomes" id="UP001162483">
    <property type="component" value="Unassembled WGS sequence"/>
</dbReference>
<evidence type="ECO:0000313" key="2">
    <source>
        <dbReference type="Proteomes" id="UP001162483"/>
    </source>
</evidence>
<accession>A0ABN9BPQ1</accession>
<organism evidence="1 2">
    <name type="scientific">Staurois parvus</name>
    <dbReference type="NCBI Taxonomy" id="386267"/>
    <lineage>
        <taxon>Eukaryota</taxon>
        <taxon>Metazoa</taxon>
        <taxon>Chordata</taxon>
        <taxon>Craniata</taxon>
        <taxon>Vertebrata</taxon>
        <taxon>Euteleostomi</taxon>
        <taxon>Amphibia</taxon>
        <taxon>Batrachia</taxon>
        <taxon>Anura</taxon>
        <taxon>Neobatrachia</taxon>
        <taxon>Ranoidea</taxon>
        <taxon>Ranidae</taxon>
        <taxon>Staurois</taxon>
    </lineage>
</organism>
<feature type="non-terminal residue" evidence="1">
    <location>
        <position position="100"/>
    </location>
</feature>
<evidence type="ECO:0000313" key="1">
    <source>
        <dbReference type="EMBL" id="CAI9549689.1"/>
    </source>
</evidence>
<keyword evidence="2" id="KW-1185">Reference proteome</keyword>
<sequence>PTRKFPPLSSRAQNRHRSPTVLFRPAVQPHLFPAVHPPVPLCSATYLCPEVPPTCAQQCHPPVPTSATHLCHLCPPTSAAHQCYPPVQSSSAASQCHQSV</sequence>
<proteinExistence type="predicted"/>
<protein>
    <submittedName>
        <fullName evidence="1">Uncharacterized protein</fullName>
    </submittedName>
</protein>
<comment type="caution">
    <text evidence="1">The sequence shown here is derived from an EMBL/GenBank/DDBJ whole genome shotgun (WGS) entry which is preliminary data.</text>
</comment>
<gene>
    <name evidence="1" type="ORF">SPARVUS_LOCUS3392351</name>
</gene>
<name>A0ABN9BPQ1_9NEOB</name>